<organism evidence="3 4">
    <name type="scientific">Roseateles subflavus</name>
    <dbReference type="NCBI Taxonomy" id="3053353"/>
    <lineage>
        <taxon>Bacteria</taxon>
        <taxon>Pseudomonadati</taxon>
        <taxon>Pseudomonadota</taxon>
        <taxon>Betaproteobacteria</taxon>
        <taxon>Burkholderiales</taxon>
        <taxon>Sphaerotilaceae</taxon>
        <taxon>Roseateles</taxon>
    </lineage>
</organism>
<keyword evidence="2" id="KW-0732">Signal</keyword>
<evidence type="ECO:0000313" key="3">
    <source>
        <dbReference type="EMBL" id="MDL5032976.1"/>
    </source>
</evidence>
<proteinExistence type="predicted"/>
<protein>
    <submittedName>
        <fullName evidence="3">Outer membrane beta-barrel protein</fullName>
    </submittedName>
</protein>
<comment type="caution">
    <text evidence="3">The sequence shown here is derived from an EMBL/GenBank/DDBJ whole genome shotgun (WGS) entry which is preliminary data.</text>
</comment>
<gene>
    <name evidence="3" type="ORF">QRD43_13755</name>
</gene>
<evidence type="ECO:0000256" key="1">
    <source>
        <dbReference type="SAM" id="MobiDB-lite"/>
    </source>
</evidence>
<dbReference type="RefSeq" id="WP_285983037.1">
    <property type="nucleotide sequence ID" value="NZ_JASVDS010000003.1"/>
</dbReference>
<keyword evidence="4" id="KW-1185">Reference proteome</keyword>
<reference evidence="3 4" key="1">
    <citation type="submission" date="2023-06" db="EMBL/GenBank/DDBJ databases">
        <title>Pelomonas sp. APW6 16S ribosomal RNA gene genome sequencing and assembly.</title>
        <authorList>
            <person name="Woo H."/>
        </authorList>
    </citation>
    <scope>NUCLEOTIDE SEQUENCE [LARGE SCALE GENOMIC DNA]</scope>
    <source>
        <strain evidence="3 4">APW6</strain>
    </source>
</reference>
<sequence>MPDPAVRHTRSARPASRPGNTPATASAAALLLLSLQAAAETTPYYVGVGAGLTHVSNLYRLSDGSPQSSDWVGSASLRAGLDQVYGRQRLVLDAAVRQQRYRRNRTLDNSGYSLSGGLSWEAFEKLGGSFNGSTNRSLAAFNPGDRPSVAERNVQTTDQLGAQVRYGLAGAWQLEGGVGWLRDRYSLASYRPYNYRQHSGNLGVNYRPRPGLKLGLGGRLTRGSYFERVVAGGIGEDLDRKDVTLSLDWEPGGASSYNARLGHARTRYGVSAANDVSGMTGSVQWNWEPSPKLRLSTQLARDAGQDSSSLFSGLIRTENNRSSTSVRVAATYELSAKIALNASVLNTHRDLRYTSNLGQAIDGSDSNRVLSMGASWTPWRNTQLGCQLSHEQRSSTSTQFSLPYNANAFGCNAQLILR</sequence>
<accession>A0ABT7LJD7</accession>
<feature type="signal peptide" evidence="2">
    <location>
        <begin position="1"/>
        <end position="39"/>
    </location>
</feature>
<feature type="region of interest" description="Disordered" evidence="1">
    <location>
        <begin position="1"/>
        <end position="22"/>
    </location>
</feature>
<name>A0ABT7LJD7_9BURK</name>
<feature type="chain" id="PRO_5045998193" evidence="2">
    <location>
        <begin position="40"/>
        <end position="418"/>
    </location>
</feature>
<dbReference type="SUPFAM" id="SSF56935">
    <property type="entry name" value="Porins"/>
    <property type="match status" value="2"/>
</dbReference>
<dbReference type="Proteomes" id="UP001238603">
    <property type="component" value="Unassembled WGS sequence"/>
</dbReference>
<evidence type="ECO:0000313" key="4">
    <source>
        <dbReference type="Proteomes" id="UP001238603"/>
    </source>
</evidence>
<evidence type="ECO:0000256" key="2">
    <source>
        <dbReference type="SAM" id="SignalP"/>
    </source>
</evidence>
<dbReference type="EMBL" id="JASVDS010000003">
    <property type="protein sequence ID" value="MDL5032976.1"/>
    <property type="molecule type" value="Genomic_DNA"/>
</dbReference>